<sequence length="157" mass="17964">MSIMTAAFSHKREPIRRGIVGTLKINDFSSLYRQYRLPQDHRRRNNTSYHEVHYLFLPLSHCDTRCSRCHLRSTAHGPKGLSCSQDVRRRHGVLQWWTVLLLQLLRGRVLSLESLREVLVQSLSTSMGASVLVFPGGSVNRRTKGSLGRNSTEQVHT</sequence>
<organism evidence="1 2">
    <name type="scientific">Neurospora intermedia</name>
    <dbReference type="NCBI Taxonomy" id="5142"/>
    <lineage>
        <taxon>Eukaryota</taxon>
        <taxon>Fungi</taxon>
        <taxon>Dikarya</taxon>
        <taxon>Ascomycota</taxon>
        <taxon>Pezizomycotina</taxon>
        <taxon>Sordariomycetes</taxon>
        <taxon>Sordariomycetidae</taxon>
        <taxon>Sordariales</taxon>
        <taxon>Sordariaceae</taxon>
        <taxon>Neurospora</taxon>
    </lineage>
</organism>
<keyword evidence="2" id="KW-1185">Reference proteome</keyword>
<protein>
    <submittedName>
        <fullName evidence="1">Uncharacterized protein</fullName>
    </submittedName>
</protein>
<gene>
    <name evidence="1" type="ORF">QR685DRAFT_63845</name>
</gene>
<reference evidence="1 2" key="1">
    <citation type="submission" date="2023-09" db="EMBL/GenBank/DDBJ databases">
        <title>Multi-omics analysis of a traditional fermented food reveals byproduct-associated fungal strains for waste-to-food upcycling.</title>
        <authorList>
            <consortium name="Lawrence Berkeley National Laboratory"/>
            <person name="Rekdal V.M."/>
            <person name="Villalobos-Escobedo J.M."/>
            <person name="Rodriguez-Valeron N."/>
            <person name="Garcia M.O."/>
            <person name="Vasquez D.P."/>
            <person name="Damayanti I."/>
            <person name="Sorensen P.M."/>
            <person name="Baidoo E.E."/>
            <person name="De Carvalho A.C."/>
            <person name="Riley R."/>
            <person name="Lipzen A."/>
            <person name="He G."/>
            <person name="Yan M."/>
            <person name="Haridas S."/>
            <person name="Daum C."/>
            <person name="Yoshinaga Y."/>
            <person name="Ng V."/>
            <person name="Grigoriev I.V."/>
            <person name="Munk R."/>
            <person name="Nuraida L."/>
            <person name="Wijaya C.H."/>
            <person name="Morales P.-C."/>
            <person name="Keasling J.D."/>
        </authorList>
    </citation>
    <scope>NUCLEOTIDE SEQUENCE [LARGE SCALE GENOMIC DNA]</scope>
    <source>
        <strain evidence="1 2">FGSC 2613</strain>
    </source>
</reference>
<name>A0ABR3DTA0_NEUIN</name>
<dbReference type="EMBL" id="JAVLET010000001">
    <property type="protein sequence ID" value="KAL0475906.1"/>
    <property type="molecule type" value="Genomic_DNA"/>
</dbReference>
<evidence type="ECO:0000313" key="1">
    <source>
        <dbReference type="EMBL" id="KAL0475906.1"/>
    </source>
</evidence>
<accession>A0ABR3DTA0</accession>
<proteinExistence type="predicted"/>
<comment type="caution">
    <text evidence="1">The sequence shown here is derived from an EMBL/GenBank/DDBJ whole genome shotgun (WGS) entry which is preliminary data.</text>
</comment>
<evidence type="ECO:0000313" key="2">
    <source>
        <dbReference type="Proteomes" id="UP001451303"/>
    </source>
</evidence>
<dbReference type="Proteomes" id="UP001451303">
    <property type="component" value="Unassembled WGS sequence"/>
</dbReference>